<evidence type="ECO:0008006" key="3">
    <source>
        <dbReference type="Google" id="ProtNLM"/>
    </source>
</evidence>
<comment type="caution">
    <text evidence="1">The sequence shown here is derived from an EMBL/GenBank/DDBJ whole genome shotgun (WGS) entry which is preliminary data.</text>
</comment>
<sequence>MSVPTQPSLPQDIVDLIIDNLFHLGGKKALVSIALSSSSSLYRTRLHLFSSLYLISKCNKQTAEDLDTFRDFLKHSPEIGPLVRCIYVGTLGCLYKTRRNPGKSWPCPFHGSPDRRHTLNEDILYGFSERKWHYLLSILPSLINLRELRYNYGTPAKEDWSADSRPLKLVNALLSPPSIAVISLFSLRQVPPSFFETLLRLSSLQFLVIEDVELDLEAASDVGGSLPRRSELGELTHFGLVIRKDPLGFFRALGKLIIANALQTLRSLTWYINEPGQNLFLGDIASSNIKSAVDFNIQRLTNLKTFSTYCFQGPLGYSLKTVLLRIIAASEPRLEVLELFDVDVFYSGRTIEYNKDSWDQLDEWLQEEPLSGVREIRFLFYSLLPGLRDVNHTRGTTEEVVGIISKFLPLARARGVCFTYGIRYGADRMPSLAP</sequence>
<protein>
    <recommendedName>
        <fullName evidence="3">F-box domain-containing protein</fullName>
    </recommendedName>
</protein>
<gene>
    <name evidence="1" type="ORF">CVT26_004456</name>
</gene>
<name>A0A409W6X6_9AGAR</name>
<keyword evidence="2" id="KW-1185">Reference proteome</keyword>
<evidence type="ECO:0000313" key="1">
    <source>
        <dbReference type="EMBL" id="PPQ74262.1"/>
    </source>
</evidence>
<evidence type="ECO:0000313" key="2">
    <source>
        <dbReference type="Proteomes" id="UP000284706"/>
    </source>
</evidence>
<dbReference type="InParanoid" id="A0A409W6X6"/>
<dbReference type="EMBL" id="NHYE01005353">
    <property type="protein sequence ID" value="PPQ74262.1"/>
    <property type="molecule type" value="Genomic_DNA"/>
</dbReference>
<reference evidence="1 2" key="1">
    <citation type="journal article" date="2018" name="Evol. Lett.">
        <title>Horizontal gene cluster transfer increased hallucinogenic mushroom diversity.</title>
        <authorList>
            <person name="Reynolds H.T."/>
            <person name="Vijayakumar V."/>
            <person name="Gluck-Thaler E."/>
            <person name="Korotkin H.B."/>
            <person name="Matheny P.B."/>
            <person name="Slot J.C."/>
        </authorList>
    </citation>
    <scope>NUCLEOTIDE SEQUENCE [LARGE SCALE GENOMIC DNA]</scope>
    <source>
        <strain evidence="1 2">SRW20</strain>
    </source>
</reference>
<organism evidence="1 2">
    <name type="scientific">Gymnopilus dilepis</name>
    <dbReference type="NCBI Taxonomy" id="231916"/>
    <lineage>
        <taxon>Eukaryota</taxon>
        <taxon>Fungi</taxon>
        <taxon>Dikarya</taxon>
        <taxon>Basidiomycota</taxon>
        <taxon>Agaricomycotina</taxon>
        <taxon>Agaricomycetes</taxon>
        <taxon>Agaricomycetidae</taxon>
        <taxon>Agaricales</taxon>
        <taxon>Agaricineae</taxon>
        <taxon>Hymenogastraceae</taxon>
        <taxon>Gymnopilus</taxon>
    </lineage>
</organism>
<dbReference type="AlphaFoldDB" id="A0A409W6X6"/>
<proteinExistence type="predicted"/>
<dbReference type="Proteomes" id="UP000284706">
    <property type="component" value="Unassembled WGS sequence"/>
</dbReference>
<dbReference type="OrthoDB" id="2745898at2759"/>
<accession>A0A409W6X6</accession>